<evidence type="ECO:0000256" key="1">
    <source>
        <dbReference type="ARBA" id="ARBA00023015"/>
    </source>
</evidence>
<evidence type="ECO:0000259" key="4">
    <source>
        <dbReference type="PROSITE" id="PS51118"/>
    </source>
</evidence>
<dbReference type="eggNOG" id="COG1733">
    <property type="taxonomic scope" value="Bacteria"/>
</dbReference>
<feature type="domain" description="HTH hxlR-type" evidence="4">
    <location>
        <begin position="18"/>
        <end position="116"/>
    </location>
</feature>
<dbReference type="SUPFAM" id="SSF46785">
    <property type="entry name" value="Winged helix' DNA-binding domain"/>
    <property type="match status" value="1"/>
</dbReference>
<keyword evidence="3" id="KW-0804">Transcription</keyword>
<organism evidence="5 6">
    <name type="scientific">Opitutus terrae (strain DSM 11246 / JCM 15787 / PB90-1)</name>
    <dbReference type="NCBI Taxonomy" id="452637"/>
    <lineage>
        <taxon>Bacteria</taxon>
        <taxon>Pseudomonadati</taxon>
        <taxon>Verrucomicrobiota</taxon>
        <taxon>Opitutia</taxon>
        <taxon>Opitutales</taxon>
        <taxon>Opitutaceae</taxon>
        <taxon>Opitutus</taxon>
    </lineage>
</organism>
<keyword evidence="6" id="KW-1185">Reference proteome</keyword>
<name>B1ZNM0_OPITP</name>
<dbReference type="KEGG" id="ote:Oter_1166"/>
<proteinExistence type="predicted"/>
<dbReference type="Pfam" id="PF01638">
    <property type="entry name" value="HxlR"/>
    <property type="match status" value="1"/>
</dbReference>
<evidence type="ECO:0000256" key="3">
    <source>
        <dbReference type="ARBA" id="ARBA00023163"/>
    </source>
</evidence>
<dbReference type="PANTHER" id="PTHR33204">
    <property type="entry name" value="TRANSCRIPTIONAL REGULATOR, MARR FAMILY"/>
    <property type="match status" value="1"/>
</dbReference>
<dbReference type="InterPro" id="IPR002577">
    <property type="entry name" value="HTH_HxlR"/>
</dbReference>
<dbReference type="GO" id="GO:0003677">
    <property type="term" value="F:DNA binding"/>
    <property type="evidence" value="ECO:0007669"/>
    <property type="project" value="UniProtKB-KW"/>
</dbReference>
<keyword evidence="2" id="KW-0238">DNA-binding</keyword>
<evidence type="ECO:0000313" key="6">
    <source>
        <dbReference type="Proteomes" id="UP000007013"/>
    </source>
</evidence>
<keyword evidence="1" id="KW-0805">Transcription regulation</keyword>
<sequence>MSSLARYEQKIDPLQDNCPVRAAIDVVRGRWKPSILFQLATGAKRFGELQTALGAITAQALTVQLRQLEADGVVSRAVFPEIPPRVEYALTAFGAKLSGVMEQLDAWGTEYLAQRKRAPVVVTCRVPAAGR</sequence>
<dbReference type="InterPro" id="IPR036390">
    <property type="entry name" value="WH_DNA-bd_sf"/>
</dbReference>
<evidence type="ECO:0000313" key="5">
    <source>
        <dbReference type="EMBL" id="ACB74454.1"/>
    </source>
</evidence>
<dbReference type="PANTHER" id="PTHR33204:SF29">
    <property type="entry name" value="TRANSCRIPTIONAL REGULATOR"/>
    <property type="match status" value="1"/>
</dbReference>
<protein>
    <submittedName>
        <fullName evidence="5">Transcriptional regulator, HxlR family</fullName>
    </submittedName>
</protein>
<gene>
    <name evidence="5" type="ordered locus">Oter_1166</name>
</gene>
<evidence type="ECO:0000256" key="2">
    <source>
        <dbReference type="ARBA" id="ARBA00023125"/>
    </source>
</evidence>
<dbReference type="PROSITE" id="PS51118">
    <property type="entry name" value="HTH_HXLR"/>
    <property type="match status" value="1"/>
</dbReference>
<dbReference type="Gene3D" id="1.10.10.10">
    <property type="entry name" value="Winged helix-like DNA-binding domain superfamily/Winged helix DNA-binding domain"/>
    <property type="match status" value="1"/>
</dbReference>
<reference evidence="5 6" key="1">
    <citation type="journal article" date="2011" name="J. Bacteriol.">
        <title>Genome sequence of the verrucomicrobium Opitutus terrae PB90-1, an abundant inhabitant of rice paddy soil ecosystems.</title>
        <authorList>
            <person name="van Passel M.W."/>
            <person name="Kant R."/>
            <person name="Palva A."/>
            <person name="Copeland A."/>
            <person name="Lucas S."/>
            <person name="Lapidus A."/>
            <person name="Glavina del Rio T."/>
            <person name="Pitluck S."/>
            <person name="Goltsman E."/>
            <person name="Clum A."/>
            <person name="Sun H."/>
            <person name="Schmutz J."/>
            <person name="Larimer F.W."/>
            <person name="Land M.L."/>
            <person name="Hauser L."/>
            <person name="Kyrpides N."/>
            <person name="Mikhailova N."/>
            <person name="Richardson P.P."/>
            <person name="Janssen P.H."/>
            <person name="de Vos W.M."/>
            <person name="Smidt H."/>
        </authorList>
    </citation>
    <scope>NUCLEOTIDE SEQUENCE [LARGE SCALE GENOMIC DNA]</scope>
    <source>
        <strain evidence="6">DSM 11246 / JCM 15787 / PB90-1</strain>
    </source>
</reference>
<dbReference type="HOGENOM" id="CLU_111585_5_2_0"/>
<dbReference type="RefSeq" id="WP_012373992.1">
    <property type="nucleotide sequence ID" value="NC_010571.1"/>
</dbReference>
<dbReference type="EMBL" id="CP001032">
    <property type="protein sequence ID" value="ACB74454.1"/>
    <property type="molecule type" value="Genomic_DNA"/>
</dbReference>
<dbReference type="STRING" id="452637.Oter_1166"/>
<dbReference type="InterPro" id="IPR036388">
    <property type="entry name" value="WH-like_DNA-bd_sf"/>
</dbReference>
<dbReference type="Proteomes" id="UP000007013">
    <property type="component" value="Chromosome"/>
</dbReference>
<dbReference type="AlphaFoldDB" id="B1ZNM0"/>
<accession>B1ZNM0</accession>